<accession>A0A1M6LSR0</accession>
<dbReference type="RefSeq" id="WP_072871139.1">
    <property type="nucleotide sequence ID" value="NZ_FQZM01000055.1"/>
</dbReference>
<dbReference type="EMBL" id="FQZM01000055">
    <property type="protein sequence ID" value="SHJ74195.1"/>
    <property type="molecule type" value="Genomic_DNA"/>
</dbReference>
<dbReference type="AlphaFoldDB" id="A0A1M6LSR0"/>
<dbReference type="STRING" id="1121432.SAMN02745219_03228"/>
<protein>
    <submittedName>
        <fullName evidence="1">Uncharacterized protein</fullName>
    </submittedName>
</protein>
<keyword evidence="2" id="KW-1185">Reference proteome</keyword>
<organism evidence="1 2">
    <name type="scientific">Desulfofundulus thermosubterraneus DSM 16057</name>
    <dbReference type="NCBI Taxonomy" id="1121432"/>
    <lineage>
        <taxon>Bacteria</taxon>
        <taxon>Bacillati</taxon>
        <taxon>Bacillota</taxon>
        <taxon>Clostridia</taxon>
        <taxon>Eubacteriales</taxon>
        <taxon>Peptococcaceae</taxon>
        <taxon>Desulfofundulus</taxon>
    </lineage>
</organism>
<sequence length="71" mass="7937">MADQALQPNNPFTLFLILILLILSTRPNVEQQLAQLTSLLHATQQSMQIFRSGMETFHASLVNASNQVGRE</sequence>
<proteinExistence type="predicted"/>
<evidence type="ECO:0000313" key="1">
    <source>
        <dbReference type="EMBL" id="SHJ74195.1"/>
    </source>
</evidence>
<dbReference type="OrthoDB" id="1809146at2"/>
<evidence type="ECO:0000313" key="2">
    <source>
        <dbReference type="Proteomes" id="UP000184529"/>
    </source>
</evidence>
<dbReference type="Proteomes" id="UP000184529">
    <property type="component" value="Unassembled WGS sequence"/>
</dbReference>
<name>A0A1M6LSR0_9FIRM</name>
<gene>
    <name evidence="1" type="ORF">SAMN02745219_03228</name>
</gene>
<reference evidence="2" key="1">
    <citation type="submission" date="2016-11" db="EMBL/GenBank/DDBJ databases">
        <authorList>
            <person name="Varghese N."/>
            <person name="Submissions S."/>
        </authorList>
    </citation>
    <scope>NUCLEOTIDE SEQUENCE [LARGE SCALE GENOMIC DNA]</scope>
    <source>
        <strain evidence="2">DSM 16057</strain>
    </source>
</reference>